<name>A0A7W7GQW8_9MICC</name>
<organism evidence="2 3">
    <name type="scientific">Micrococcus cohnii</name>
    <dbReference type="NCBI Taxonomy" id="993416"/>
    <lineage>
        <taxon>Bacteria</taxon>
        <taxon>Bacillati</taxon>
        <taxon>Actinomycetota</taxon>
        <taxon>Actinomycetes</taxon>
        <taxon>Micrococcales</taxon>
        <taxon>Micrococcaceae</taxon>
        <taxon>Micrococcus</taxon>
    </lineage>
</organism>
<dbReference type="InterPro" id="IPR036412">
    <property type="entry name" value="HAD-like_sf"/>
</dbReference>
<dbReference type="Proteomes" id="UP000540191">
    <property type="component" value="Unassembled WGS sequence"/>
</dbReference>
<dbReference type="NCBIfam" id="TIGR01509">
    <property type="entry name" value="HAD-SF-IA-v3"/>
    <property type="match status" value="1"/>
</dbReference>
<dbReference type="InterPro" id="IPR050155">
    <property type="entry name" value="HAD-like_hydrolase_sf"/>
</dbReference>
<proteinExistence type="predicted"/>
<gene>
    <name evidence="2" type="ORF">HDA30_002034</name>
</gene>
<dbReference type="PANTHER" id="PTHR43434:SF19">
    <property type="entry name" value="PHOSPHONOACETALDEHYDE HYDROLASE"/>
    <property type="match status" value="1"/>
</dbReference>
<dbReference type="GO" id="GO:0008967">
    <property type="term" value="F:phosphoglycolate phosphatase activity"/>
    <property type="evidence" value="ECO:0007669"/>
    <property type="project" value="TreeGrafter"/>
</dbReference>
<dbReference type="GO" id="GO:0005829">
    <property type="term" value="C:cytosol"/>
    <property type="evidence" value="ECO:0007669"/>
    <property type="project" value="TreeGrafter"/>
</dbReference>
<dbReference type="RefSeq" id="WP_158497127.1">
    <property type="nucleotide sequence ID" value="NZ_JACHNA010000001.1"/>
</dbReference>
<sequence length="253" mass="26228">MPQHAPAPTAPTDAPRPEPAARPSRGPTRPSLAVVDMSGTSIVESGLQDRAFARALAEHGVAEDDPRMPEFQAAFRLHRRTSRTAAFRAIIPDRVEAAEATKAFERHLDALVAEHGATPQPGASEALQALRDQGLALCLTTGYARHTQNTLLDSLGWMGLADLSLCPDDAGRGVPYPDMILTALLALDLDDVRSVVTVGDTTADVQAGLRAGAGLVVGVLSGEDDEATLRGAGADAVVPGLADVPPLVAGLSA</sequence>
<feature type="region of interest" description="Disordered" evidence="1">
    <location>
        <begin position="1"/>
        <end position="32"/>
    </location>
</feature>
<dbReference type="Gene3D" id="3.40.50.1000">
    <property type="entry name" value="HAD superfamily/HAD-like"/>
    <property type="match status" value="1"/>
</dbReference>
<dbReference type="AlphaFoldDB" id="A0A7W7GQW8"/>
<reference evidence="2 3" key="1">
    <citation type="submission" date="2020-08" db="EMBL/GenBank/DDBJ databases">
        <title>Sequencing the genomes of 1000 actinobacteria strains.</title>
        <authorList>
            <person name="Klenk H.-P."/>
        </authorList>
    </citation>
    <scope>NUCLEOTIDE SEQUENCE [LARGE SCALE GENOMIC DNA]</scope>
    <source>
        <strain evidence="2 3">DSM 23974</strain>
    </source>
</reference>
<evidence type="ECO:0000313" key="2">
    <source>
        <dbReference type="EMBL" id="MBB4736526.1"/>
    </source>
</evidence>
<dbReference type="GO" id="GO:0006281">
    <property type="term" value="P:DNA repair"/>
    <property type="evidence" value="ECO:0007669"/>
    <property type="project" value="TreeGrafter"/>
</dbReference>
<dbReference type="InterPro" id="IPR023214">
    <property type="entry name" value="HAD_sf"/>
</dbReference>
<dbReference type="SUPFAM" id="SSF56784">
    <property type="entry name" value="HAD-like"/>
    <property type="match status" value="1"/>
</dbReference>
<accession>A0A7W7GQW8</accession>
<protein>
    <submittedName>
        <fullName evidence="2">Phosphonatase-like hydrolase</fullName>
    </submittedName>
</protein>
<feature type="compositionally biased region" description="Low complexity" evidence="1">
    <location>
        <begin position="1"/>
        <end position="13"/>
    </location>
</feature>
<keyword evidence="3" id="KW-1185">Reference proteome</keyword>
<dbReference type="InterPro" id="IPR006439">
    <property type="entry name" value="HAD-SF_hydro_IA"/>
</dbReference>
<keyword evidence="2" id="KW-0378">Hydrolase</keyword>
<comment type="caution">
    <text evidence="2">The sequence shown here is derived from an EMBL/GenBank/DDBJ whole genome shotgun (WGS) entry which is preliminary data.</text>
</comment>
<dbReference type="EMBL" id="JACHNA010000001">
    <property type="protein sequence ID" value="MBB4736526.1"/>
    <property type="molecule type" value="Genomic_DNA"/>
</dbReference>
<dbReference type="PANTHER" id="PTHR43434">
    <property type="entry name" value="PHOSPHOGLYCOLATE PHOSPHATASE"/>
    <property type="match status" value="1"/>
</dbReference>
<dbReference type="Pfam" id="PF00702">
    <property type="entry name" value="Hydrolase"/>
    <property type="match status" value="1"/>
</dbReference>
<evidence type="ECO:0000256" key="1">
    <source>
        <dbReference type="SAM" id="MobiDB-lite"/>
    </source>
</evidence>
<evidence type="ECO:0000313" key="3">
    <source>
        <dbReference type="Proteomes" id="UP000540191"/>
    </source>
</evidence>